<dbReference type="EMBL" id="DWZH01000092">
    <property type="protein sequence ID" value="HJB11188.1"/>
    <property type="molecule type" value="Genomic_DNA"/>
</dbReference>
<sequence length="310" mass="32530">MPVTDGNESSAHQPTTGDGTSPDPVAPDNSHAPQPPVAPGHRDLPWKATAERRDLWGPTQRPLEGKVHSPANTASIGRPRRRPLVTFGVPVLVGGLIGIGALVLGLGAALAAPLLVAGGALGAGVLAAGGSGLLLRATRPAPSSLLEADVDIAEPTQQTLEKILQATATVRTRTSRLRTAVSEPTAGLALEHVDSLLRRIDALVGSETIQTLRPYAGELTMLDGMATRYLPELVDAAEDTVGFLATFKGSARQEALDNLTSIDDQLTVLGEGLERIEHDVVAGVSHSLEVHSEFLRTRFADQRLSPLIDI</sequence>
<keyword evidence="2" id="KW-0812">Transmembrane</keyword>
<protein>
    <submittedName>
        <fullName evidence="3">Uncharacterized protein</fullName>
    </submittedName>
</protein>
<dbReference type="AlphaFoldDB" id="A0A9D2LEM2"/>
<feature type="region of interest" description="Disordered" evidence="1">
    <location>
        <begin position="56"/>
        <end position="78"/>
    </location>
</feature>
<keyword evidence="2" id="KW-0472">Membrane</keyword>
<proteinExistence type="predicted"/>
<gene>
    <name evidence="3" type="ORF">H9786_11790</name>
</gene>
<feature type="region of interest" description="Disordered" evidence="1">
    <location>
        <begin position="1"/>
        <end position="43"/>
    </location>
</feature>
<evidence type="ECO:0000256" key="2">
    <source>
        <dbReference type="SAM" id="Phobius"/>
    </source>
</evidence>
<keyword evidence="2" id="KW-1133">Transmembrane helix</keyword>
<feature type="transmembrane region" description="Helical" evidence="2">
    <location>
        <begin position="84"/>
        <end position="108"/>
    </location>
</feature>
<accession>A0A9D2LEM2</accession>
<reference evidence="3" key="1">
    <citation type="journal article" date="2021" name="PeerJ">
        <title>Extensive microbial diversity within the chicken gut microbiome revealed by metagenomics and culture.</title>
        <authorList>
            <person name="Gilroy R."/>
            <person name="Ravi A."/>
            <person name="Getino M."/>
            <person name="Pursley I."/>
            <person name="Horton D.L."/>
            <person name="Alikhan N.F."/>
            <person name="Baker D."/>
            <person name="Gharbi K."/>
            <person name="Hall N."/>
            <person name="Watson M."/>
            <person name="Adriaenssens E.M."/>
            <person name="Foster-Nyarko E."/>
            <person name="Jarju S."/>
            <person name="Secka A."/>
            <person name="Antonio M."/>
            <person name="Oren A."/>
            <person name="Chaudhuri R.R."/>
            <person name="La Ragione R."/>
            <person name="Hildebrand F."/>
            <person name="Pallen M.J."/>
        </authorList>
    </citation>
    <scope>NUCLEOTIDE SEQUENCE</scope>
    <source>
        <strain evidence="3">ChiHjej13B12-24818</strain>
    </source>
</reference>
<evidence type="ECO:0000313" key="3">
    <source>
        <dbReference type="EMBL" id="HJB11188.1"/>
    </source>
</evidence>
<comment type="caution">
    <text evidence="3">The sequence shown here is derived from an EMBL/GenBank/DDBJ whole genome shotgun (WGS) entry which is preliminary data.</text>
</comment>
<feature type="compositionally biased region" description="Polar residues" evidence="1">
    <location>
        <begin position="1"/>
        <end position="19"/>
    </location>
</feature>
<dbReference type="Proteomes" id="UP000823823">
    <property type="component" value="Unassembled WGS sequence"/>
</dbReference>
<name>A0A9D2LEM2_9MICO</name>
<evidence type="ECO:0000313" key="4">
    <source>
        <dbReference type="Proteomes" id="UP000823823"/>
    </source>
</evidence>
<feature type="transmembrane region" description="Helical" evidence="2">
    <location>
        <begin position="114"/>
        <end position="135"/>
    </location>
</feature>
<reference evidence="3" key="2">
    <citation type="submission" date="2021-04" db="EMBL/GenBank/DDBJ databases">
        <authorList>
            <person name="Gilroy R."/>
        </authorList>
    </citation>
    <scope>NUCLEOTIDE SEQUENCE</scope>
    <source>
        <strain evidence="3">ChiHjej13B12-24818</strain>
    </source>
</reference>
<organism evidence="3 4">
    <name type="scientific">Candidatus Brachybacterium merdavium</name>
    <dbReference type="NCBI Taxonomy" id="2838513"/>
    <lineage>
        <taxon>Bacteria</taxon>
        <taxon>Bacillati</taxon>
        <taxon>Actinomycetota</taxon>
        <taxon>Actinomycetes</taxon>
        <taxon>Micrococcales</taxon>
        <taxon>Dermabacteraceae</taxon>
        <taxon>Brachybacterium</taxon>
    </lineage>
</organism>
<evidence type="ECO:0000256" key="1">
    <source>
        <dbReference type="SAM" id="MobiDB-lite"/>
    </source>
</evidence>